<keyword evidence="2" id="KW-1185">Reference proteome</keyword>
<gene>
    <name evidence="1" type="ORF">AXG93_2587s1600</name>
</gene>
<comment type="caution">
    <text evidence="1">The sequence shown here is derived from an EMBL/GenBank/DDBJ whole genome shotgun (WGS) entry which is preliminary data.</text>
</comment>
<reference evidence="1" key="1">
    <citation type="submission" date="2016-03" db="EMBL/GenBank/DDBJ databases">
        <title>Mechanisms controlling the formation of the plant cell surface in tip-growing cells are functionally conserved among land plants.</title>
        <authorList>
            <person name="Honkanen S."/>
            <person name="Jones V.A."/>
            <person name="Morieri G."/>
            <person name="Champion C."/>
            <person name="Hetherington A.J."/>
            <person name="Kelly S."/>
            <person name="Saint-Marcoux D."/>
            <person name="Proust H."/>
            <person name="Prescott H."/>
            <person name="Dolan L."/>
        </authorList>
    </citation>
    <scope>NUCLEOTIDE SEQUENCE [LARGE SCALE GENOMIC DNA]</scope>
    <source>
        <tissue evidence="1">Whole gametophyte</tissue>
    </source>
</reference>
<proteinExistence type="predicted"/>
<evidence type="ECO:0000313" key="1">
    <source>
        <dbReference type="EMBL" id="OAE35445.1"/>
    </source>
</evidence>
<dbReference type="PANTHER" id="PTHR47481">
    <property type="match status" value="1"/>
</dbReference>
<dbReference type="AlphaFoldDB" id="A0A176WSE7"/>
<protein>
    <submittedName>
        <fullName evidence="1">Uncharacterized protein</fullName>
    </submittedName>
</protein>
<organism evidence="1 2">
    <name type="scientific">Marchantia polymorpha subsp. ruderalis</name>
    <dbReference type="NCBI Taxonomy" id="1480154"/>
    <lineage>
        <taxon>Eukaryota</taxon>
        <taxon>Viridiplantae</taxon>
        <taxon>Streptophyta</taxon>
        <taxon>Embryophyta</taxon>
        <taxon>Marchantiophyta</taxon>
        <taxon>Marchantiopsida</taxon>
        <taxon>Marchantiidae</taxon>
        <taxon>Marchantiales</taxon>
        <taxon>Marchantiaceae</taxon>
        <taxon>Marchantia</taxon>
    </lineage>
</organism>
<sequence length="344" mass="39152">MVSEVRLFLGLSVRVSQPTDGASYVSAAEVTNDERLIDNEVIEGSIGITPKLVNDPDLSYCRDKAMCILIVSVKDDLVTEISEFEDPRDAWNHLQKSYEVCDVTRKLHLKSRLMSLRVSEDGGIEQYLREFKMIRSQLISTGQRPKEDVVEILLNALPNSYESFITALNGSGELPPLDVLVGRIQHMESRRALKYSNKGNEEALFVQTKRFSKPLSENRSPVVTCHYCGKQDHYLNLCSERESDIKKLDDDRRSKFLKHSVNMSKDSLSETLEQESHDIHELFDVAMATLDSNHDSKWYIDSVASTHITGRSEFFDTLKRGHLVAHLFVQLVVKFTLSVDWAIL</sequence>
<dbReference type="EMBL" id="LVLJ01000172">
    <property type="protein sequence ID" value="OAE35445.1"/>
    <property type="molecule type" value="Genomic_DNA"/>
</dbReference>
<dbReference type="PANTHER" id="PTHR47481:SF31">
    <property type="entry name" value="OS01G0873500 PROTEIN"/>
    <property type="match status" value="1"/>
</dbReference>
<name>A0A176WSE7_MARPO</name>
<accession>A0A176WSE7</accession>
<dbReference type="Pfam" id="PF14223">
    <property type="entry name" value="Retrotran_gag_2"/>
    <property type="match status" value="1"/>
</dbReference>
<dbReference type="Proteomes" id="UP000077202">
    <property type="component" value="Unassembled WGS sequence"/>
</dbReference>
<evidence type="ECO:0000313" key="2">
    <source>
        <dbReference type="Proteomes" id="UP000077202"/>
    </source>
</evidence>